<dbReference type="InterPro" id="IPR050415">
    <property type="entry name" value="MRET"/>
</dbReference>
<evidence type="ECO:0000256" key="1">
    <source>
        <dbReference type="ARBA" id="ARBA00023002"/>
    </source>
</evidence>
<dbReference type="InterPro" id="IPR001433">
    <property type="entry name" value="OxRdtase_FAD/NAD-bd"/>
</dbReference>
<keyword evidence="2" id="KW-0455">Luminescence</keyword>
<accession>K6YZB2</accession>
<keyword evidence="1" id="KW-0560">Oxidoreductase</keyword>
<dbReference type="SUPFAM" id="SSF63380">
    <property type="entry name" value="Riboflavin synthase domain-like"/>
    <property type="match status" value="1"/>
</dbReference>
<dbReference type="AlphaFoldDB" id="K6YZB2"/>
<evidence type="ECO:0000313" key="5">
    <source>
        <dbReference type="EMBL" id="GAC22098.1"/>
    </source>
</evidence>
<dbReference type="PROSITE" id="PS51384">
    <property type="entry name" value="FAD_FR"/>
    <property type="match status" value="1"/>
</dbReference>
<comment type="caution">
    <text evidence="5">The sequence shown here is derived from an EMBL/GenBank/DDBJ whole genome shotgun (WGS) entry which is preliminary data.</text>
</comment>
<keyword evidence="6" id="KW-1185">Reference proteome</keyword>
<dbReference type="Gene3D" id="2.40.30.10">
    <property type="entry name" value="Translation factors"/>
    <property type="match status" value="1"/>
</dbReference>
<dbReference type="OrthoDB" id="9806195at2"/>
<evidence type="ECO:0000256" key="2">
    <source>
        <dbReference type="ARBA" id="ARBA00023223"/>
    </source>
</evidence>
<sequence length="232" mass="25854">MQIIQCKVEKIEALTDTIKRIILIPDTPFNFIAGHYLQIVMGDGDKRPFSIANAPREDGSIELHIGTEPGNQYSGQVIEKMLKDKLVNVEGGLGQAFLSQTDAQDIILLAGGTGFSYALSILQQLLSKPLEAQVHLYWGTRTISDMYAFDELITLTQQHPLFTFIPVIEIPETDWAGRTGWVHQAVLDDMPDLAAYQVYVAGRFEMAKVVRDDFTKQGLPITSLFGDAYAYI</sequence>
<evidence type="ECO:0000256" key="3">
    <source>
        <dbReference type="ARBA" id="ARBA00038177"/>
    </source>
</evidence>
<dbReference type="Pfam" id="PF00175">
    <property type="entry name" value="NAD_binding_1"/>
    <property type="match status" value="1"/>
</dbReference>
<comment type="similarity">
    <text evidence="3">Belongs to the Fre/LuxG FAD/NAD(P) flavoprotein oxidoreductase family.</text>
</comment>
<dbReference type="PANTHER" id="PTHR47354:SF7">
    <property type="entry name" value="NAD(P)H-FLAVIN REDUCTASE"/>
    <property type="match status" value="1"/>
</dbReference>
<dbReference type="NCBIfam" id="NF005963">
    <property type="entry name" value="PRK08051.1"/>
    <property type="match status" value="1"/>
</dbReference>
<feature type="domain" description="FAD-binding FR-type" evidence="4">
    <location>
        <begin position="1"/>
        <end position="99"/>
    </location>
</feature>
<dbReference type="GO" id="GO:0008218">
    <property type="term" value="P:bioluminescence"/>
    <property type="evidence" value="ECO:0007669"/>
    <property type="project" value="UniProtKB-KW"/>
</dbReference>
<evidence type="ECO:0000259" key="4">
    <source>
        <dbReference type="PROSITE" id="PS51384"/>
    </source>
</evidence>
<dbReference type="GO" id="GO:0016491">
    <property type="term" value="F:oxidoreductase activity"/>
    <property type="evidence" value="ECO:0007669"/>
    <property type="project" value="UniProtKB-KW"/>
</dbReference>
<name>K6YZB2_9ALTE</name>
<dbReference type="RefSeq" id="WP_007625710.1">
    <property type="nucleotide sequence ID" value="NZ_BAEO01000068.1"/>
</dbReference>
<reference evidence="5 6" key="1">
    <citation type="journal article" date="2017" name="Antonie Van Leeuwenhoek">
        <title>Rhizobium rhizosphaerae sp. nov., a novel species isolated from rice rhizosphere.</title>
        <authorList>
            <person name="Zhao J.J."/>
            <person name="Zhang J."/>
            <person name="Zhang R.J."/>
            <person name="Zhang C.W."/>
            <person name="Yin H.Q."/>
            <person name="Zhang X.X."/>
        </authorList>
    </citation>
    <scope>NUCLEOTIDE SEQUENCE [LARGE SCALE GENOMIC DNA]</scope>
    <source>
        <strain evidence="5 6">BSs20135</strain>
    </source>
</reference>
<dbReference type="InterPro" id="IPR039261">
    <property type="entry name" value="FNR_nucleotide-bd"/>
</dbReference>
<dbReference type="InterPro" id="IPR017938">
    <property type="entry name" value="Riboflavin_synthase-like_b-brl"/>
</dbReference>
<dbReference type="Gene3D" id="3.40.50.80">
    <property type="entry name" value="Nucleotide-binding domain of ferredoxin-NADP reductase (FNR) module"/>
    <property type="match status" value="1"/>
</dbReference>
<dbReference type="EMBL" id="BAEO01000068">
    <property type="protein sequence ID" value="GAC22098.1"/>
    <property type="molecule type" value="Genomic_DNA"/>
</dbReference>
<organism evidence="5 6">
    <name type="scientific">Paraglaciecola arctica BSs20135</name>
    <dbReference type="NCBI Taxonomy" id="493475"/>
    <lineage>
        <taxon>Bacteria</taxon>
        <taxon>Pseudomonadati</taxon>
        <taxon>Pseudomonadota</taxon>
        <taxon>Gammaproteobacteria</taxon>
        <taxon>Alteromonadales</taxon>
        <taxon>Alteromonadaceae</taxon>
        <taxon>Paraglaciecola</taxon>
    </lineage>
</organism>
<dbReference type="PRINTS" id="PR00410">
    <property type="entry name" value="PHEHYDRXLASE"/>
</dbReference>
<dbReference type="InterPro" id="IPR017927">
    <property type="entry name" value="FAD-bd_FR_type"/>
</dbReference>
<dbReference type="eggNOG" id="COG0543">
    <property type="taxonomic scope" value="Bacteria"/>
</dbReference>
<gene>
    <name evidence="5" type="primary">fre</name>
    <name evidence="5" type="ORF">GARC_5163</name>
</gene>
<dbReference type="CDD" id="cd06189">
    <property type="entry name" value="flavin_oxioreductase"/>
    <property type="match status" value="1"/>
</dbReference>
<evidence type="ECO:0000313" key="6">
    <source>
        <dbReference type="Proteomes" id="UP000006327"/>
    </source>
</evidence>
<dbReference type="STRING" id="493475.GARC_5163"/>
<dbReference type="PANTHER" id="PTHR47354">
    <property type="entry name" value="NADH OXIDOREDUCTASE HCR"/>
    <property type="match status" value="1"/>
</dbReference>
<dbReference type="SUPFAM" id="SSF52343">
    <property type="entry name" value="Ferredoxin reductase-like, C-terminal NADP-linked domain"/>
    <property type="match status" value="1"/>
</dbReference>
<dbReference type="Proteomes" id="UP000006327">
    <property type="component" value="Unassembled WGS sequence"/>
</dbReference>
<proteinExistence type="inferred from homology"/>
<protein>
    <submittedName>
        <fullName evidence="5">NAD(P)H-flavin reductase</fullName>
    </submittedName>
</protein>